<keyword evidence="8" id="KW-1185">Reference proteome</keyword>
<dbReference type="PROSITE" id="PS50893">
    <property type="entry name" value="ABC_TRANSPORTER_2"/>
    <property type="match status" value="1"/>
</dbReference>
<dbReference type="GO" id="GO:0005524">
    <property type="term" value="F:ATP binding"/>
    <property type="evidence" value="ECO:0007669"/>
    <property type="project" value="UniProtKB-KW"/>
</dbReference>
<gene>
    <name evidence="7" type="ORF">HMPREF9448_00512</name>
</gene>
<dbReference type="SUPFAM" id="SSF52540">
    <property type="entry name" value="P-loop containing nucleoside triphosphate hydrolases"/>
    <property type="match status" value="1"/>
</dbReference>
<protein>
    <recommendedName>
        <fullName evidence="6">ABC transporter domain-containing protein</fullName>
    </recommendedName>
</protein>
<feature type="domain" description="ABC transporter" evidence="6">
    <location>
        <begin position="7"/>
        <end position="234"/>
    </location>
</feature>
<dbReference type="PANTHER" id="PTHR42711:SF5">
    <property type="entry name" value="ABC TRANSPORTER ATP-BINDING PROTEIN NATA"/>
    <property type="match status" value="1"/>
</dbReference>
<dbReference type="SMART" id="SM00382">
    <property type="entry name" value="AAA"/>
    <property type="match status" value="1"/>
</dbReference>
<reference evidence="7 8" key="1">
    <citation type="submission" date="2012-08" db="EMBL/GenBank/DDBJ databases">
        <title>The Genome Sequence of Barnesiella intestinihominis YIT 11860.</title>
        <authorList>
            <consortium name="The Broad Institute Genome Sequencing Platform"/>
            <person name="Earl A."/>
            <person name="Ward D."/>
            <person name="Feldgarden M."/>
            <person name="Gevers D."/>
            <person name="Morotomi M."/>
            <person name="Walker B."/>
            <person name="Young S.K."/>
            <person name="Zeng Q."/>
            <person name="Gargeya S."/>
            <person name="Fitzgerald M."/>
            <person name="Haas B."/>
            <person name="Abouelleil A."/>
            <person name="Alvarado L."/>
            <person name="Arachchi H.M."/>
            <person name="Berlin A.M."/>
            <person name="Chapman S.B."/>
            <person name="Goldberg J."/>
            <person name="Griggs A."/>
            <person name="Gujja S."/>
            <person name="Hansen M."/>
            <person name="Howarth C."/>
            <person name="Imamovic A."/>
            <person name="Larimer J."/>
            <person name="McCowen C."/>
            <person name="Montmayeur A."/>
            <person name="Murphy C."/>
            <person name="Neiman D."/>
            <person name="Pearson M."/>
            <person name="Priest M."/>
            <person name="Roberts A."/>
            <person name="Saif S."/>
            <person name="Shea T."/>
            <person name="Sisk P."/>
            <person name="Sykes S."/>
            <person name="Wortman J."/>
            <person name="Nusbaum C."/>
            <person name="Birren B."/>
        </authorList>
    </citation>
    <scope>NUCLEOTIDE SEQUENCE [LARGE SCALE GENOMIC DNA]</scope>
    <source>
        <strain evidence="7 8">YIT 11860</strain>
    </source>
</reference>
<dbReference type="OrthoDB" id="9801987at2"/>
<evidence type="ECO:0000256" key="1">
    <source>
        <dbReference type="ARBA" id="ARBA00005417"/>
    </source>
</evidence>
<dbReference type="CDD" id="cd03230">
    <property type="entry name" value="ABC_DR_subfamily_A"/>
    <property type="match status" value="1"/>
</dbReference>
<dbReference type="InterPro" id="IPR050763">
    <property type="entry name" value="ABC_transporter_ATP-binding"/>
</dbReference>
<evidence type="ECO:0000256" key="3">
    <source>
        <dbReference type="ARBA" id="ARBA00022458"/>
    </source>
</evidence>
<evidence type="ECO:0000256" key="2">
    <source>
        <dbReference type="ARBA" id="ARBA00022448"/>
    </source>
</evidence>
<dbReference type="PATRIC" id="fig|742726.3.peg.533"/>
<evidence type="ECO:0000256" key="5">
    <source>
        <dbReference type="ARBA" id="ARBA00022840"/>
    </source>
</evidence>
<dbReference type="PROSITE" id="PS00211">
    <property type="entry name" value="ABC_TRANSPORTER_1"/>
    <property type="match status" value="1"/>
</dbReference>
<dbReference type="Gene3D" id="3.40.50.300">
    <property type="entry name" value="P-loop containing nucleotide triphosphate hydrolases"/>
    <property type="match status" value="1"/>
</dbReference>
<dbReference type="AlphaFoldDB" id="K0XR39"/>
<evidence type="ECO:0000313" key="7">
    <source>
        <dbReference type="EMBL" id="EJZ66335.1"/>
    </source>
</evidence>
<dbReference type="InterPro" id="IPR003593">
    <property type="entry name" value="AAA+_ATPase"/>
</dbReference>
<evidence type="ECO:0000259" key="6">
    <source>
        <dbReference type="PROSITE" id="PS50893"/>
    </source>
</evidence>
<sequence>MAVRNAIEIRGLTKRYGSLTAIENITFEVRRGELFGLIGPDGAGKTTLFRLLATLLNPDDGVATVDGFDIVGQYKEIRKRVGYMPGRFSLYPDLSVEENLEFFAALFGVGVKDNYDLIAPIYTQIEPFRKRRAGKLSGGMKQKLALCCALIHRPSVLFLDEPTTGVDAVSRSEFWDMLSELKSKGISILVSTPYMDEACRCDRIALCNNGKILGIDTPAGITARFDEPLYALSGDNMYGLLVEARRIKGVKECYPFGESHHLVADSMFDSDEFTAHLNGQGFHNVSIRPVEPGIEDVFIKLMQHE</sequence>
<dbReference type="HOGENOM" id="CLU_000604_1_2_10"/>
<evidence type="ECO:0000256" key="4">
    <source>
        <dbReference type="ARBA" id="ARBA00022741"/>
    </source>
</evidence>
<keyword evidence="2" id="KW-0813">Transport</keyword>
<keyword evidence="5" id="KW-0067">ATP-binding</keyword>
<dbReference type="Proteomes" id="UP000006044">
    <property type="component" value="Unassembled WGS sequence"/>
</dbReference>
<proteinExistence type="inferred from homology"/>
<organism evidence="7 8">
    <name type="scientific">Barnesiella intestinihominis YIT 11860</name>
    <dbReference type="NCBI Taxonomy" id="742726"/>
    <lineage>
        <taxon>Bacteria</taxon>
        <taxon>Pseudomonadati</taxon>
        <taxon>Bacteroidota</taxon>
        <taxon>Bacteroidia</taxon>
        <taxon>Bacteroidales</taxon>
        <taxon>Barnesiellaceae</taxon>
        <taxon>Barnesiella</taxon>
    </lineage>
</organism>
<keyword evidence="4" id="KW-0547">Nucleotide-binding</keyword>
<keyword evidence="3" id="KW-0536">Nodulation</keyword>
<dbReference type="eggNOG" id="COG1131">
    <property type="taxonomic scope" value="Bacteria"/>
</dbReference>
<dbReference type="PANTHER" id="PTHR42711">
    <property type="entry name" value="ABC TRANSPORTER ATP-BINDING PROTEIN"/>
    <property type="match status" value="1"/>
</dbReference>
<comment type="similarity">
    <text evidence="1">Belongs to the ABC transporter superfamily.</text>
</comment>
<evidence type="ECO:0000313" key="8">
    <source>
        <dbReference type="Proteomes" id="UP000006044"/>
    </source>
</evidence>
<dbReference type="Pfam" id="PF00005">
    <property type="entry name" value="ABC_tran"/>
    <property type="match status" value="1"/>
</dbReference>
<dbReference type="InterPro" id="IPR017871">
    <property type="entry name" value="ABC_transporter-like_CS"/>
</dbReference>
<dbReference type="InterPro" id="IPR027417">
    <property type="entry name" value="P-loop_NTPase"/>
</dbReference>
<name>K0XR39_9BACT</name>
<dbReference type="STRING" id="742726.HMPREF9448_00512"/>
<dbReference type="GO" id="GO:0016887">
    <property type="term" value="F:ATP hydrolysis activity"/>
    <property type="evidence" value="ECO:0007669"/>
    <property type="project" value="InterPro"/>
</dbReference>
<accession>K0XR39</accession>
<comment type="caution">
    <text evidence="7">The sequence shown here is derived from an EMBL/GenBank/DDBJ whole genome shotgun (WGS) entry which is preliminary data.</text>
</comment>
<dbReference type="EMBL" id="ADLE01000001">
    <property type="protein sequence ID" value="EJZ66335.1"/>
    <property type="molecule type" value="Genomic_DNA"/>
</dbReference>
<dbReference type="InterPro" id="IPR003439">
    <property type="entry name" value="ABC_transporter-like_ATP-bd"/>
</dbReference>